<gene>
    <name evidence="1" type="ORF">QFC21_005904</name>
</gene>
<keyword evidence="2" id="KW-1185">Reference proteome</keyword>
<dbReference type="EMBL" id="JASBWT010000024">
    <property type="protein sequence ID" value="KAJ9094746.1"/>
    <property type="molecule type" value="Genomic_DNA"/>
</dbReference>
<comment type="caution">
    <text evidence="1">The sequence shown here is derived from an EMBL/GenBank/DDBJ whole genome shotgun (WGS) entry which is preliminary data.</text>
</comment>
<sequence>MIGIPPPPVCHSGPRSETSIRRRRESKIDEIFGAVLKRARAEAGRARSEQALLEDDYALFFTARPPSPDELLDTDTQNLGMGGAPSPPAHVPLTDWTLLSPPTSPFHRPLTGLDSPRNDSPADATHDSEATLAQFPNVQPPLLPAATETPFRELFDDDDEDDDAEQGDQDHNVVTSEGEVRDDDNGLFGIGIEQQDGSQEESDEESDEETYQREWSAYLSRHTTEEERVKLVAQAILSTRLSQEDHNKLQRMPGTHFEEGTFISEHRIRQELNKETGLVATLIDCCANGCMAFTGTYSTGFHCVLCKRARWRQSTPTANKRTTTYYPSHANAAADADIRRYLNLSLRDNKETKLTGQWLSTCDNAAERTHVQVEMGINGESILYAIDSISFPWSFPVDIMHVLFENIIKALLSSWAGTYKMGNITEGDQERLKDDFVIGDRTAAWKAMSREVAGSNGLVPSSIASRVQDLDARGWWTAETHCYFLLFLGPIVLKNRLQKQYFLHFLRLSDIARTITKIEIKTEELEGLRRKIAQWVLDYER</sequence>
<dbReference type="Proteomes" id="UP001227268">
    <property type="component" value="Unassembled WGS sequence"/>
</dbReference>
<protein>
    <submittedName>
        <fullName evidence="1">Uncharacterized protein</fullName>
    </submittedName>
</protein>
<accession>A0ACC2V6R6</accession>
<proteinExistence type="predicted"/>
<name>A0ACC2V6R6_9TREE</name>
<evidence type="ECO:0000313" key="1">
    <source>
        <dbReference type="EMBL" id="KAJ9094746.1"/>
    </source>
</evidence>
<reference evidence="1" key="1">
    <citation type="submission" date="2023-04" db="EMBL/GenBank/DDBJ databases">
        <title>Draft Genome sequencing of Naganishia species isolated from polar environments using Oxford Nanopore Technology.</title>
        <authorList>
            <person name="Leo P."/>
            <person name="Venkateswaran K."/>
        </authorList>
    </citation>
    <scope>NUCLEOTIDE SEQUENCE</scope>
    <source>
        <strain evidence="1">MNA-CCFEE 5423</strain>
    </source>
</reference>
<organism evidence="1 2">
    <name type="scientific">Naganishia friedmannii</name>
    <dbReference type="NCBI Taxonomy" id="89922"/>
    <lineage>
        <taxon>Eukaryota</taxon>
        <taxon>Fungi</taxon>
        <taxon>Dikarya</taxon>
        <taxon>Basidiomycota</taxon>
        <taxon>Agaricomycotina</taxon>
        <taxon>Tremellomycetes</taxon>
        <taxon>Filobasidiales</taxon>
        <taxon>Filobasidiaceae</taxon>
        <taxon>Naganishia</taxon>
    </lineage>
</organism>
<evidence type="ECO:0000313" key="2">
    <source>
        <dbReference type="Proteomes" id="UP001227268"/>
    </source>
</evidence>